<reference evidence="2 3" key="1">
    <citation type="journal article" date="2019" name="Int. J. Syst. Evol. Microbiol.">
        <title>The Global Catalogue of Microorganisms (GCM) 10K type strain sequencing project: providing services to taxonomists for standard genome sequencing and annotation.</title>
        <authorList>
            <consortium name="The Broad Institute Genomics Platform"/>
            <consortium name="The Broad Institute Genome Sequencing Center for Infectious Disease"/>
            <person name="Wu L."/>
            <person name="Ma J."/>
        </authorList>
    </citation>
    <scope>NUCLEOTIDE SEQUENCE [LARGE SCALE GENOMIC DNA]</scope>
    <source>
        <strain evidence="2 3">CGMCC 1.12563</strain>
    </source>
</reference>
<feature type="transmembrane region" description="Helical" evidence="1">
    <location>
        <begin position="71"/>
        <end position="92"/>
    </location>
</feature>
<evidence type="ECO:0000313" key="2">
    <source>
        <dbReference type="EMBL" id="MFD1514324.1"/>
    </source>
</evidence>
<dbReference type="AlphaFoldDB" id="A0ABD6AX67"/>
<keyword evidence="3" id="KW-1185">Reference proteome</keyword>
<evidence type="ECO:0000313" key="3">
    <source>
        <dbReference type="Proteomes" id="UP001597187"/>
    </source>
</evidence>
<keyword evidence="1" id="KW-1133">Transmembrane helix</keyword>
<dbReference type="RefSeq" id="WP_250874295.1">
    <property type="nucleotide sequence ID" value="NZ_JALXFV010000007.1"/>
</dbReference>
<name>A0ABD6AX67_9EURY</name>
<gene>
    <name evidence="2" type="ORF">ACFSBT_13665</name>
</gene>
<feature type="transmembrane region" description="Helical" evidence="1">
    <location>
        <begin position="112"/>
        <end position="131"/>
    </location>
</feature>
<feature type="transmembrane region" description="Helical" evidence="1">
    <location>
        <begin position="152"/>
        <end position="171"/>
    </location>
</feature>
<dbReference type="Proteomes" id="UP001597187">
    <property type="component" value="Unassembled WGS sequence"/>
</dbReference>
<feature type="transmembrane region" description="Helical" evidence="1">
    <location>
        <begin position="12"/>
        <end position="29"/>
    </location>
</feature>
<comment type="caution">
    <text evidence="2">The sequence shown here is derived from an EMBL/GenBank/DDBJ whole genome shotgun (WGS) entry which is preliminary data.</text>
</comment>
<dbReference type="EMBL" id="JBHUDC010000007">
    <property type="protein sequence ID" value="MFD1514324.1"/>
    <property type="molecule type" value="Genomic_DNA"/>
</dbReference>
<keyword evidence="1" id="KW-0472">Membrane</keyword>
<organism evidence="2 3">
    <name type="scientific">Halomarina rubra</name>
    <dbReference type="NCBI Taxonomy" id="2071873"/>
    <lineage>
        <taxon>Archaea</taxon>
        <taxon>Methanobacteriati</taxon>
        <taxon>Methanobacteriota</taxon>
        <taxon>Stenosarchaea group</taxon>
        <taxon>Halobacteria</taxon>
        <taxon>Halobacteriales</taxon>
        <taxon>Natronomonadaceae</taxon>
        <taxon>Halomarina</taxon>
    </lineage>
</organism>
<keyword evidence="1" id="KW-0812">Transmembrane</keyword>
<sequence>MSPDTDSPPDSFYSLLVVGSSLLGAFTLAETTGDVFAMYLSAEAFGLAVAVAYGVLAWAFLERVDPNRRDFLTTAIGLPVVFFFVVPLLTLVGHGETALYLFGDRTSVSSDTIGGLFFFVVAFGVAGVAATRVSEAVHRYVDGRSHRPSARTLATASVTLLGVAALGLVVANHAAAGSVAVADLGMERGSADAGRPAPSLDVTLEGGPATVRVHVTDPDGNRFTERLSRGALADGTETLSFGLHTSRQDRLTLTPGEYRVTVTTASGATVSDRTYSLDPVSLDSGGFVAEAEADRGEYGWSVNESRSAVGTDGTVVVVVENPAGDRGDTNVGLLGADGTVLDEYGLRISPYDRFGVVLSLSDDELATVDERADGRAVVRVSRDGETVLEVPIAVPEPGSTNESSP</sequence>
<feature type="transmembrane region" description="Helical" evidence="1">
    <location>
        <begin position="35"/>
        <end position="59"/>
    </location>
</feature>
<proteinExistence type="predicted"/>
<protein>
    <submittedName>
        <fullName evidence="2">Uncharacterized protein</fullName>
    </submittedName>
</protein>
<accession>A0ABD6AX67</accession>
<evidence type="ECO:0000256" key="1">
    <source>
        <dbReference type="SAM" id="Phobius"/>
    </source>
</evidence>